<dbReference type="PIRSF" id="PIRSF032131">
    <property type="entry name" value="UCP032131"/>
    <property type="match status" value="1"/>
</dbReference>
<dbReference type="AlphaFoldDB" id="A0A286G6P0"/>
<gene>
    <name evidence="1" type="ORF">SAMN05421508_101868</name>
</gene>
<evidence type="ECO:0000313" key="2">
    <source>
        <dbReference type="Proteomes" id="UP000219621"/>
    </source>
</evidence>
<evidence type="ECO:0000313" key="1">
    <source>
        <dbReference type="EMBL" id="SOD91230.1"/>
    </source>
</evidence>
<name>A0A286G6P0_9PROT</name>
<dbReference type="EMBL" id="OCNJ01000001">
    <property type="protein sequence ID" value="SOD91230.1"/>
    <property type="molecule type" value="Genomic_DNA"/>
</dbReference>
<proteinExistence type="predicted"/>
<protein>
    <submittedName>
        <fullName evidence="1">Uncharacterized protein</fullName>
    </submittedName>
</protein>
<dbReference type="RefSeq" id="WP_097277719.1">
    <property type="nucleotide sequence ID" value="NZ_OCNJ01000001.1"/>
</dbReference>
<reference evidence="2" key="1">
    <citation type="submission" date="2017-09" db="EMBL/GenBank/DDBJ databases">
        <authorList>
            <person name="Varghese N."/>
            <person name="Submissions S."/>
        </authorList>
    </citation>
    <scope>NUCLEOTIDE SEQUENCE [LARGE SCALE GENOMIC DNA]</scope>
    <source>
        <strain evidence="2">USBA 140</strain>
    </source>
</reference>
<dbReference type="InterPro" id="IPR009562">
    <property type="entry name" value="DUF1178"/>
</dbReference>
<keyword evidence="2" id="KW-1185">Reference proteome</keyword>
<sequence length="162" mass="17374">MIRYELLCSHEHRFEAWFRDSAAYDKAAAAGGVECPACGDTSVRKALMAPAIGRKGGRPAVADLPAPAAAPAAPTMGARVPGDGGEAVEVARKLAEALGELQKAVQQNCDYVGDQFAEEARRIHYGETETRGIYGETSREEAEALREEGVTFATIPWRRPVS</sequence>
<organism evidence="1 2">
    <name type="scientific">Caenispirillum bisanense</name>
    <dbReference type="NCBI Taxonomy" id="414052"/>
    <lineage>
        <taxon>Bacteria</taxon>
        <taxon>Pseudomonadati</taxon>
        <taxon>Pseudomonadota</taxon>
        <taxon>Alphaproteobacteria</taxon>
        <taxon>Rhodospirillales</taxon>
        <taxon>Novispirillaceae</taxon>
        <taxon>Caenispirillum</taxon>
    </lineage>
</organism>
<dbReference type="OrthoDB" id="9799894at2"/>
<dbReference type="Proteomes" id="UP000219621">
    <property type="component" value="Unassembled WGS sequence"/>
</dbReference>
<accession>A0A286G6P0</accession>
<dbReference type="Pfam" id="PF06676">
    <property type="entry name" value="DUF1178"/>
    <property type="match status" value="1"/>
</dbReference>